<keyword evidence="2" id="KW-1185">Reference proteome</keyword>
<organism evidence="1 2">
    <name type="scientific">Celeribacter persicus</name>
    <dbReference type="NCBI Taxonomy" id="1651082"/>
    <lineage>
        <taxon>Bacteria</taxon>
        <taxon>Pseudomonadati</taxon>
        <taxon>Pseudomonadota</taxon>
        <taxon>Alphaproteobacteria</taxon>
        <taxon>Rhodobacterales</taxon>
        <taxon>Roseobacteraceae</taxon>
        <taxon>Celeribacter</taxon>
    </lineage>
</organism>
<reference evidence="1 2" key="1">
    <citation type="submission" date="2018-04" db="EMBL/GenBank/DDBJ databases">
        <title>Genomic Encyclopedia of Archaeal and Bacterial Type Strains, Phase II (KMG-II): from individual species to whole genera.</title>
        <authorList>
            <person name="Goeker M."/>
        </authorList>
    </citation>
    <scope>NUCLEOTIDE SEQUENCE [LARGE SCALE GENOMIC DNA]</scope>
    <source>
        <strain evidence="1 2">DSM 100434</strain>
    </source>
</reference>
<comment type="caution">
    <text evidence="1">The sequence shown here is derived from an EMBL/GenBank/DDBJ whole genome shotgun (WGS) entry which is preliminary data.</text>
</comment>
<evidence type="ECO:0000313" key="1">
    <source>
        <dbReference type="EMBL" id="PTQ68322.1"/>
    </source>
</evidence>
<dbReference type="AlphaFoldDB" id="A0A2T5H9V5"/>
<protein>
    <submittedName>
        <fullName evidence="1">Uncharacterized protein</fullName>
    </submittedName>
</protein>
<sequence>MTFVGAFFLMLNLHPQLVLIAAVIETYPRAIAGFRSYLELLSTERDVTDGPDAHPAPVFRGDAVRERFLHRRSGTDWSSRIVWRPFAMPTRSSSWMQDVYICPTRWRIF</sequence>
<gene>
    <name evidence="1" type="ORF">C8N42_11534</name>
</gene>
<name>A0A2T5H9V5_9RHOB</name>
<evidence type="ECO:0000313" key="2">
    <source>
        <dbReference type="Proteomes" id="UP000244077"/>
    </source>
</evidence>
<accession>A0A2T5H9V5</accession>
<dbReference type="EMBL" id="QAOH01000015">
    <property type="protein sequence ID" value="PTQ68322.1"/>
    <property type="molecule type" value="Genomic_DNA"/>
</dbReference>
<dbReference type="Proteomes" id="UP000244077">
    <property type="component" value="Unassembled WGS sequence"/>
</dbReference>
<dbReference type="RefSeq" id="WP_107817590.1">
    <property type="nucleotide sequence ID" value="NZ_QAOH01000015.1"/>
</dbReference>
<proteinExistence type="predicted"/>